<keyword evidence="3" id="KW-1185">Reference proteome</keyword>
<keyword evidence="1" id="KW-0732">Signal</keyword>
<protein>
    <recommendedName>
        <fullName evidence="4">Adhesin</fullName>
    </recommendedName>
</protein>
<dbReference type="AlphaFoldDB" id="A0A2S9I841"/>
<comment type="caution">
    <text evidence="2">The sequence shown here is derived from an EMBL/GenBank/DDBJ whole genome shotgun (WGS) entry which is preliminary data.</text>
</comment>
<dbReference type="Proteomes" id="UP000239181">
    <property type="component" value="Unassembled WGS sequence"/>
</dbReference>
<evidence type="ECO:0000256" key="1">
    <source>
        <dbReference type="SAM" id="SignalP"/>
    </source>
</evidence>
<evidence type="ECO:0000313" key="2">
    <source>
        <dbReference type="EMBL" id="PRD13967.1"/>
    </source>
</evidence>
<feature type="signal peptide" evidence="1">
    <location>
        <begin position="1"/>
        <end position="18"/>
    </location>
</feature>
<gene>
    <name evidence="2" type="ORF">CQW29_18350</name>
</gene>
<evidence type="ECO:0008006" key="4">
    <source>
        <dbReference type="Google" id="ProtNLM"/>
    </source>
</evidence>
<proteinExistence type="predicted"/>
<reference evidence="2 3" key="1">
    <citation type="submission" date="2017-10" db="EMBL/GenBank/DDBJ databases">
        <title>Draft genome of two endophytic bacteria isolated from 'guarana' Paullinia cupana (Mart.) Ducke.</title>
        <authorList>
            <person name="Siqueira K.A."/>
            <person name="Liotti R.G."/>
            <person name="Mendes T.A."/>
            <person name="Soares M.A."/>
        </authorList>
    </citation>
    <scope>NUCLEOTIDE SEQUENCE [LARGE SCALE GENOMIC DNA]</scope>
    <source>
        <strain evidence="2 3">342</strain>
    </source>
</reference>
<sequence length="113" mass="12539">MRKIFLLTILLVADPAHSQVGQRFSDPTDAMMAEKYGTCTRYTCPPGTTVKVDVTEDDTDIATTSEGGVYDLLNLKGMKLLIVKEHETQSANAIVQAPGGQEYFIQWIFLKKI</sequence>
<dbReference type="EMBL" id="PDET01000014">
    <property type="protein sequence ID" value="PRD13967.1"/>
    <property type="molecule type" value="Genomic_DNA"/>
</dbReference>
<name>A0A2S9I841_9GAMM</name>
<accession>A0A2S9I841</accession>
<evidence type="ECO:0000313" key="3">
    <source>
        <dbReference type="Proteomes" id="UP000239181"/>
    </source>
</evidence>
<organism evidence="2 3">
    <name type="scientific">Pantoea coffeiphila</name>
    <dbReference type="NCBI Taxonomy" id="1465635"/>
    <lineage>
        <taxon>Bacteria</taxon>
        <taxon>Pseudomonadati</taxon>
        <taxon>Pseudomonadota</taxon>
        <taxon>Gammaproteobacteria</taxon>
        <taxon>Enterobacterales</taxon>
        <taxon>Erwiniaceae</taxon>
        <taxon>Pantoea</taxon>
    </lineage>
</organism>
<feature type="chain" id="PRO_5015460757" description="Adhesin" evidence="1">
    <location>
        <begin position="19"/>
        <end position="113"/>
    </location>
</feature>